<organism evidence="1 2">
    <name type="scientific">Saccharothrix coeruleofusca</name>
    <dbReference type="NCBI Taxonomy" id="33919"/>
    <lineage>
        <taxon>Bacteria</taxon>
        <taxon>Bacillati</taxon>
        <taxon>Actinomycetota</taxon>
        <taxon>Actinomycetes</taxon>
        <taxon>Pseudonocardiales</taxon>
        <taxon>Pseudonocardiaceae</taxon>
        <taxon>Saccharothrix</taxon>
    </lineage>
</organism>
<reference evidence="1" key="2">
    <citation type="submission" date="2020-09" db="EMBL/GenBank/DDBJ databases">
        <authorList>
            <person name="Sun Q."/>
            <person name="Ohkuma M."/>
        </authorList>
    </citation>
    <scope>NUCLEOTIDE SEQUENCE</scope>
    <source>
        <strain evidence="1">JCM 3313</strain>
    </source>
</reference>
<protein>
    <submittedName>
        <fullName evidence="1">Uncharacterized protein</fullName>
    </submittedName>
</protein>
<dbReference type="Gene3D" id="3.40.50.720">
    <property type="entry name" value="NAD(P)-binding Rossmann-like Domain"/>
    <property type="match status" value="1"/>
</dbReference>
<evidence type="ECO:0000313" key="1">
    <source>
        <dbReference type="EMBL" id="GGP74609.1"/>
    </source>
</evidence>
<proteinExistence type="predicted"/>
<gene>
    <name evidence="1" type="ORF">GCM10010185_55300</name>
</gene>
<dbReference type="RefSeq" id="WP_244989507.1">
    <property type="nucleotide sequence ID" value="NZ_JAGINV010000001.1"/>
</dbReference>
<accession>A0A918EGW5</accession>
<reference evidence="1" key="1">
    <citation type="journal article" date="2014" name="Int. J. Syst. Evol. Microbiol.">
        <title>Complete genome sequence of Corynebacterium casei LMG S-19264T (=DSM 44701T), isolated from a smear-ripened cheese.</title>
        <authorList>
            <consortium name="US DOE Joint Genome Institute (JGI-PGF)"/>
            <person name="Walter F."/>
            <person name="Albersmeier A."/>
            <person name="Kalinowski J."/>
            <person name="Ruckert C."/>
        </authorList>
    </citation>
    <scope>NUCLEOTIDE SEQUENCE</scope>
    <source>
        <strain evidence="1">JCM 3313</strain>
    </source>
</reference>
<dbReference type="AlphaFoldDB" id="A0A918EGW5"/>
<keyword evidence="2" id="KW-1185">Reference proteome</keyword>
<evidence type="ECO:0000313" key="2">
    <source>
        <dbReference type="Proteomes" id="UP000639606"/>
    </source>
</evidence>
<sequence>MTCAEGDVAPEALKRIVCRQGDLGPASIIEVATAGSVPHPPYAELRVATKSAVSALALVAAKGFAARGTRVNAIAAP</sequence>
<dbReference type="Proteomes" id="UP000639606">
    <property type="component" value="Unassembled WGS sequence"/>
</dbReference>
<comment type="caution">
    <text evidence="1">The sequence shown here is derived from an EMBL/GenBank/DDBJ whole genome shotgun (WGS) entry which is preliminary data.</text>
</comment>
<dbReference type="SUPFAM" id="SSF51735">
    <property type="entry name" value="NAD(P)-binding Rossmann-fold domains"/>
    <property type="match status" value="1"/>
</dbReference>
<dbReference type="InterPro" id="IPR036291">
    <property type="entry name" value="NAD(P)-bd_dom_sf"/>
</dbReference>
<name>A0A918EGW5_9PSEU</name>
<dbReference type="EMBL" id="BMRG01000014">
    <property type="protein sequence ID" value="GGP74609.1"/>
    <property type="molecule type" value="Genomic_DNA"/>
</dbReference>